<accession>A0A480A9B6</accession>
<dbReference type="Proteomes" id="UP000300142">
    <property type="component" value="Unassembled WGS sequence"/>
</dbReference>
<dbReference type="GO" id="GO:0006355">
    <property type="term" value="P:regulation of DNA-templated transcription"/>
    <property type="evidence" value="ECO:0007669"/>
    <property type="project" value="InterPro"/>
</dbReference>
<dbReference type="InterPro" id="IPR022789">
    <property type="entry name" value="ParD"/>
</dbReference>
<dbReference type="Pfam" id="PF03693">
    <property type="entry name" value="ParD_antitoxin"/>
    <property type="match status" value="1"/>
</dbReference>
<gene>
    <name evidence="1" type="ORF">SR1949_38430</name>
</gene>
<dbReference type="EMBL" id="BJCE01000167">
    <property type="protein sequence ID" value="GCL38724.1"/>
    <property type="molecule type" value="Genomic_DNA"/>
</dbReference>
<dbReference type="InterPro" id="IPR013321">
    <property type="entry name" value="Arc_rbn_hlx_hlx"/>
</dbReference>
<dbReference type="SUPFAM" id="SSF47598">
    <property type="entry name" value="Ribbon-helix-helix"/>
    <property type="match status" value="1"/>
</dbReference>
<sequence>MTNINITLPESLKSFIDQQIAEGGYNSVSEYLQQLIIQEASRKNKGSLECLMLRDQELESALDELADNLTACVGANAPILSDYAVSSESI</sequence>
<dbReference type="RefSeq" id="WP_137668531.1">
    <property type="nucleotide sequence ID" value="NZ_BJCE01000167.1"/>
</dbReference>
<reference evidence="2" key="1">
    <citation type="submission" date="2019-02" db="EMBL/GenBank/DDBJ databases">
        <title>Draft genome sequence of Sphaerospermopsis reniformis NIES-1949.</title>
        <authorList>
            <person name="Yamaguchi H."/>
            <person name="Suzuki S."/>
            <person name="Kawachi M."/>
        </authorList>
    </citation>
    <scope>NUCLEOTIDE SEQUENCE [LARGE SCALE GENOMIC DNA]</scope>
    <source>
        <strain evidence="2">NIES-1949</strain>
    </source>
</reference>
<comment type="caution">
    <text evidence="1">The sequence shown here is derived from an EMBL/GenBank/DDBJ whole genome shotgun (WGS) entry which is preliminary data.</text>
</comment>
<evidence type="ECO:0000313" key="1">
    <source>
        <dbReference type="EMBL" id="GCL38724.1"/>
    </source>
</evidence>
<name>A0A480A9B6_9CYAN</name>
<protein>
    <recommendedName>
        <fullName evidence="3">Addiction module antidote protein, CopG/Arc/MetJ family</fullName>
    </recommendedName>
</protein>
<evidence type="ECO:0008006" key="3">
    <source>
        <dbReference type="Google" id="ProtNLM"/>
    </source>
</evidence>
<dbReference type="CDD" id="cd22231">
    <property type="entry name" value="RHH_NikR_HicB-like"/>
    <property type="match status" value="1"/>
</dbReference>
<dbReference type="Gene3D" id="1.10.1220.10">
    <property type="entry name" value="Met repressor-like"/>
    <property type="match status" value="1"/>
</dbReference>
<organism evidence="1 2">
    <name type="scientific">Sphaerospermopsis reniformis</name>
    <dbReference type="NCBI Taxonomy" id="531300"/>
    <lineage>
        <taxon>Bacteria</taxon>
        <taxon>Bacillati</taxon>
        <taxon>Cyanobacteriota</taxon>
        <taxon>Cyanophyceae</taxon>
        <taxon>Nostocales</taxon>
        <taxon>Aphanizomenonaceae</taxon>
        <taxon>Sphaerospermopsis</taxon>
    </lineage>
</organism>
<dbReference type="AlphaFoldDB" id="A0A480A9B6"/>
<keyword evidence="2" id="KW-1185">Reference proteome</keyword>
<evidence type="ECO:0000313" key="2">
    <source>
        <dbReference type="Proteomes" id="UP000300142"/>
    </source>
</evidence>
<dbReference type="InterPro" id="IPR010985">
    <property type="entry name" value="Ribbon_hlx_hlx"/>
</dbReference>
<proteinExistence type="predicted"/>